<evidence type="ECO:0000256" key="8">
    <source>
        <dbReference type="ARBA" id="ARBA00023136"/>
    </source>
</evidence>
<dbReference type="PANTHER" id="PTHR33514">
    <property type="entry name" value="PROTEIN ABCI12, CHLOROPLASTIC"/>
    <property type="match status" value="1"/>
</dbReference>
<evidence type="ECO:0000313" key="12">
    <source>
        <dbReference type="Proteomes" id="UP000181728"/>
    </source>
</evidence>
<keyword evidence="11" id="KW-0067">ATP-binding</keyword>
<feature type="transmembrane region" description="Helical" evidence="9">
    <location>
        <begin position="108"/>
        <end position="130"/>
    </location>
</feature>
<evidence type="ECO:0000313" key="11">
    <source>
        <dbReference type="EMBL" id="OIM21189.1"/>
    </source>
</evidence>
<feature type="transmembrane region" description="Helical" evidence="9">
    <location>
        <begin position="245"/>
        <end position="264"/>
    </location>
</feature>
<evidence type="ECO:0000256" key="5">
    <source>
        <dbReference type="ARBA" id="ARBA00022475"/>
    </source>
</evidence>
<dbReference type="CDD" id="cd16914">
    <property type="entry name" value="EcfT"/>
    <property type="match status" value="1"/>
</dbReference>
<keyword evidence="6 9" id="KW-0812">Transmembrane</keyword>
<comment type="similarity">
    <text evidence="2 9">Belongs to the energy-coupling factor EcfT family.</text>
</comment>
<dbReference type="Proteomes" id="UP000181728">
    <property type="component" value="Unassembled WGS sequence"/>
</dbReference>
<evidence type="ECO:0000256" key="4">
    <source>
        <dbReference type="ARBA" id="ARBA00022448"/>
    </source>
</evidence>
<accession>A0A483B045</accession>
<dbReference type="GO" id="GO:0005524">
    <property type="term" value="F:ATP binding"/>
    <property type="evidence" value="ECO:0007669"/>
    <property type="project" value="UniProtKB-KW"/>
</dbReference>
<feature type="transmembrane region" description="Helical" evidence="9">
    <location>
        <begin position="47"/>
        <end position="68"/>
    </location>
</feature>
<dbReference type="HAMAP" id="MF_01461">
    <property type="entry name" value="EcfT"/>
    <property type="match status" value="1"/>
</dbReference>
<dbReference type="GO" id="GO:0005886">
    <property type="term" value="C:plasma membrane"/>
    <property type="evidence" value="ECO:0007669"/>
    <property type="project" value="UniProtKB-SubCell"/>
</dbReference>
<dbReference type="PANTHER" id="PTHR33514:SF13">
    <property type="entry name" value="PROTEIN ABCI12, CHLOROPLASTIC"/>
    <property type="match status" value="1"/>
</dbReference>
<evidence type="ECO:0000256" key="2">
    <source>
        <dbReference type="ARBA" id="ARBA00005660"/>
    </source>
</evidence>
<gene>
    <name evidence="9" type="primary">ecfT</name>
    <name evidence="11" type="ORF">ATX59_05275</name>
    <name evidence="10" type="ORF">GA838_02590</name>
</gene>
<dbReference type="EMBL" id="MLOK01000039">
    <property type="protein sequence ID" value="OIM21189.1"/>
    <property type="molecule type" value="Genomic_DNA"/>
</dbReference>
<dbReference type="EMBL" id="WERV01000002">
    <property type="protein sequence ID" value="MDV7714671.1"/>
    <property type="molecule type" value="Genomic_DNA"/>
</dbReference>
<organism evidence="11 12">
    <name type="scientific">Oenococcus oeni</name>
    <name type="common">Leuconostoc oenos</name>
    <dbReference type="NCBI Taxonomy" id="1247"/>
    <lineage>
        <taxon>Bacteria</taxon>
        <taxon>Bacillati</taxon>
        <taxon>Bacillota</taxon>
        <taxon>Bacilli</taxon>
        <taxon>Lactobacillales</taxon>
        <taxon>Lactobacillaceae</taxon>
        <taxon>Oenococcus</taxon>
    </lineage>
</organism>
<dbReference type="GO" id="GO:0022857">
    <property type="term" value="F:transmembrane transporter activity"/>
    <property type="evidence" value="ECO:0007669"/>
    <property type="project" value="UniProtKB-UniRule"/>
</dbReference>
<protein>
    <recommendedName>
        <fullName evidence="3 9">Energy-coupling factor transporter transmembrane protein EcfT</fullName>
        <shortName evidence="9">ECF transporter T component EcfT</shortName>
    </recommendedName>
</protein>
<name>A0A483B045_OENOE</name>
<evidence type="ECO:0000256" key="6">
    <source>
        <dbReference type="ARBA" id="ARBA00022692"/>
    </source>
</evidence>
<dbReference type="AlphaFoldDB" id="A0A483B045"/>
<keyword evidence="11" id="KW-0547">Nucleotide-binding</keyword>
<evidence type="ECO:0000256" key="3">
    <source>
        <dbReference type="ARBA" id="ARBA00014042"/>
    </source>
</evidence>
<dbReference type="RefSeq" id="WP_071419237.1">
    <property type="nucleotide sequence ID" value="NZ_MLKQ01000163.1"/>
</dbReference>
<keyword evidence="5 9" id="KW-1003">Cell membrane</keyword>
<keyword evidence="8 9" id="KW-0472">Membrane</keyword>
<dbReference type="Proteomes" id="UP001281024">
    <property type="component" value="Unassembled WGS sequence"/>
</dbReference>
<sequence length="266" mass="30812">MNVDRLLIGRYLPGKTLIHRLDPRVKLVITLAFIFLTFFADNWQSNLLLFAFIFFCVLIAKIRFGFFLNGLRPMLWLIIFTVMMQVLFLTGGHLYWHWGWLTISQYGINSGIIVFLRFVLIIFISTLLTLTTSPTNLANGLSSLLKPLKFFHLPIDEISLMLALSLRFVPTLMDETSKIMNAQRARGVDFGEGNIFQQMRSLVPIFIPQFIASFNRADELATAMESRGYRGAAKRTKFNRLKFKVNDWIACLIFVFLIFAIYFLRK</sequence>
<evidence type="ECO:0000256" key="7">
    <source>
        <dbReference type="ARBA" id="ARBA00022989"/>
    </source>
</evidence>
<feature type="transmembrane region" description="Helical" evidence="9">
    <location>
        <begin position="74"/>
        <end position="96"/>
    </location>
</feature>
<comment type="caution">
    <text evidence="11">The sequence shown here is derived from an EMBL/GenBank/DDBJ whole genome shotgun (WGS) entry which is preliminary data.</text>
</comment>
<comment type="function">
    <text evidence="9">Transmembrane (T) component of an energy-coupling factor (ECF) ABC-transporter complex. Unlike classic ABC transporters this ECF transporter provides the energy necessary to transport a number of different substrates.</text>
</comment>
<comment type="subunit">
    <text evidence="9">Forms a stable energy-coupling factor (ECF) transporter complex composed of 2 membrane-embedded substrate-binding proteins (S component), 2 ATP-binding proteins (A component) and 2 transmembrane proteins (T component).</text>
</comment>
<evidence type="ECO:0000313" key="10">
    <source>
        <dbReference type="EMBL" id="MDV7714671.1"/>
    </source>
</evidence>
<reference evidence="11 12" key="1">
    <citation type="journal article" date="2016" name="BMC Genomics">
        <title>Consensus pan-genome assembly of the specialised wine bacterium Oenococcus oeni.</title>
        <authorList>
            <person name="Sternes P.R."/>
            <person name="Borneman A.R."/>
        </authorList>
    </citation>
    <scope>NUCLEOTIDE SEQUENCE [LARGE SCALE GENOMIC DNA]</scope>
    <source>
        <strain evidence="11 12">AWRIB661</strain>
    </source>
</reference>
<comment type="subcellular location">
    <subcellularLocation>
        <location evidence="1 9">Cell membrane</location>
        <topology evidence="1 9">Multi-pass membrane protein</topology>
    </subcellularLocation>
</comment>
<dbReference type="InterPro" id="IPR024919">
    <property type="entry name" value="EcfT"/>
</dbReference>
<dbReference type="Pfam" id="PF02361">
    <property type="entry name" value="CbiQ"/>
    <property type="match status" value="1"/>
</dbReference>
<proteinExistence type="inferred from homology"/>
<evidence type="ECO:0000256" key="9">
    <source>
        <dbReference type="HAMAP-Rule" id="MF_01461"/>
    </source>
</evidence>
<dbReference type="InterPro" id="IPR003339">
    <property type="entry name" value="ABC/ECF_trnsptr_transmembrane"/>
</dbReference>
<keyword evidence="7 9" id="KW-1133">Transmembrane helix</keyword>
<feature type="transmembrane region" description="Helical" evidence="9">
    <location>
        <begin position="23"/>
        <end position="40"/>
    </location>
</feature>
<keyword evidence="4 9" id="KW-0813">Transport</keyword>
<reference evidence="10" key="2">
    <citation type="submission" date="2019-10" db="EMBL/GenBank/DDBJ databases">
        <title>Malate fermentation in French cider.</title>
        <authorList>
            <person name="Cousin F.J."/>
            <person name="Medina Fernandez S."/>
            <person name="Misery B."/>
            <person name="Laplace J.-M."/>
            <person name="Cretenet M."/>
        </authorList>
    </citation>
    <scope>NUCLEOTIDE SEQUENCE</scope>
    <source>
        <strain evidence="10">UCMA15129</strain>
    </source>
</reference>
<evidence type="ECO:0000256" key="1">
    <source>
        <dbReference type="ARBA" id="ARBA00004651"/>
    </source>
</evidence>